<dbReference type="Pfam" id="PF02889">
    <property type="entry name" value="Sec63"/>
    <property type="match status" value="1"/>
</dbReference>
<accession>A0A498J1Q7</accession>
<gene>
    <name evidence="9" type="ORF">DVH24_032006</name>
</gene>
<dbReference type="AlphaFoldDB" id="A0A498J1Q7"/>
<proteinExistence type="predicted"/>
<keyword evidence="6" id="KW-0472">Membrane</keyword>
<dbReference type="GO" id="GO:0000388">
    <property type="term" value="P:spliceosome conformational change to release U4 (or U4atac) and U1 (or U11)"/>
    <property type="evidence" value="ECO:0007669"/>
    <property type="project" value="TreeGrafter"/>
</dbReference>
<protein>
    <recommendedName>
        <fullName evidence="8">SEC63 domain-containing protein</fullName>
    </recommendedName>
</protein>
<comment type="caution">
    <text evidence="9">The sequence shown here is derived from an EMBL/GenBank/DDBJ whole genome shotgun (WGS) entry which is preliminary data.</text>
</comment>
<keyword evidence="10" id="KW-1185">Reference proteome</keyword>
<evidence type="ECO:0000313" key="10">
    <source>
        <dbReference type="Proteomes" id="UP000290289"/>
    </source>
</evidence>
<evidence type="ECO:0000256" key="6">
    <source>
        <dbReference type="ARBA" id="ARBA00023136"/>
    </source>
</evidence>
<evidence type="ECO:0000256" key="7">
    <source>
        <dbReference type="ARBA" id="ARBA00023186"/>
    </source>
</evidence>
<name>A0A498J1Q7_MALDO</name>
<keyword evidence="5" id="KW-1133">Transmembrane helix</keyword>
<dbReference type="PANTHER" id="PTHR24075:SF5">
    <property type="entry name" value="U5 SMALL NUCLEAR RIBONUCLEOPROTEIN 200 KDA HELICASE"/>
    <property type="match status" value="1"/>
</dbReference>
<dbReference type="InterPro" id="IPR004179">
    <property type="entry name" value="Sec63-dom"/>
</dbReference>
<sequence>MEDDERRKLLEMSDAQLLDVQRFCNRFPDTDVNYEVLGCESINAGEDKITLQVSLNRDLDGRTEVGPVDAPRYPKGKEEGWWLVVGDTKTDSLLDIKKVSVQKKSKIKLEFAASAAETAGKKTYTLYFMCDSYMGCDQEISVDIN</sequence>
<evidence type="ECO:0000259" key="8">
    <source>
        <dbReference type="Pfam" id="PF02889"/>
    </source>
</evidence>
<evidence type="ECO:0000313" key="9">
    <source>
        <dbReference type="EMBL" id="RXH89649.1"/>
    </source>
</evidence>
<dbReference type="FunFam" id="2.60.40.150:FF:000133">
    <property type="entry name" value="Pre-mRNA splicing helicase, putative"/>
    <property type="match status" value="1"/>
</dbReference>
<dbReference type="SUPFAM" id="SSF81296">
    <property type="entry name" value="E set domains"/>
    <property type="match status" value="1"/>
</dbReference>
<dbReference type="InterPro" id="IPR014756">
    <property type="entry name" value="Ig_E-set"/>
</dbReference>
<keyword evidence="4" id="KW-0256">Endoplasmic reticulum</keyword>
<dbReference type="GO" id="GO:0003723">
    <property type="term" value="F:RNA binding"/>
    <property type="evidence" value="ECO:0007669"/>
    <property type="project" value="TreeGrafter"/>
</dbReference>
<dbReference type="PANTHER" id="PTHR24075">
    <property type="entry name" value="SEC63 DOMAIN-CONTAINING"/>
    <property type="match status" value="1"/>
</dbReference>
<dbReference type="GO" id="GO:0005681">
    <property type="term" value="C:spliceosomal complex"/>
    <property type="evidence" value="ECO:0007669"/>
    <property type="project" value="TreeGrafter"/>
</dbReference>
<evidence type="ECO:0000256" key="1">
    <source>
        <dbReference type="ARBA" id="ARBA00004141"/>
    </source>
</evidence>
<organism evidence="9 10">
    <name type="scientific">Malus domestica</name>
    <name type="common">Apple</name>
    <name type="synonym">Pyrus malus</name>
    <dbReference type="NCBI Taxonomy" id="3750"/>
    <lineage>
        <taxon>Eukaryota</taxon>
        <taxon>Viridiplantae</taxon>
        <taxon>Streptophyta</taxon>
        <taxon>Embryophyta</taxon>
        <taxon>Tracheophyta</taxon>
        <taxon>Spermatophyta</taxon>
        <taxon>Magnoliopsida</taxon>
        <taxon>eudicotyledons</taxon>
        <taxon>Gunneridae</taxon>
        <taxon>Pentapetalae</taxon>
        <taxon>rosids</taxon>
        <taxon>fabids</taxon>
        <taxon>Rosales</taxon>
        <taxon>Rosaceae</taxon>
        <taxon>Amygdaloideae</taxon>
        <taxon>Maleae</taxon>
        <taxon>Malus</taxon>
    </lineage>
</organism>
<evidence type="ECO:0000256" key="5">
    <source>
        <dbReference type="ARBA" id="ARBA00022989"/>
    </source>
</evidence>
<evidence type="ECO:0000256" key="2">
    <source>
        <dbReference type="ARBA" id="ARBA00004240"/>
    </source>
</evidence>
<feature type="domain" description="SEC63" evidence="8">
    <location>
        <begin position="20"/>
        <end position="142"/>
    </location>
</feature>
<keyword evidence="3" id="KW-0812">Transmembrane</keyword>
<keyword evidence="7" id="KW-0143">Chaperone</keyword>
<reference evidence="9 10" key="1">
    <citation type="submission" date="2018-10" db="EMBL/GenBank/DDBJ databases">
        <title>A high-quality apple genome assembly.</title>
        <authorList>
            <person name="Hu J."/>
        </authorList>
    </citation>
    <scope>NUCLEOTIDE SEQUENCE [LARGE SCALE GENOMIC DNA]</scope>
    <source>
        <strain evidence="10">cv. HFTH1</strain>
        <tissue evidence="9">Young leaf</tissue>
    </source>
</reference>
<dbReference type="GO" id="GO:0005783">
    <property type="term" value="C:endoplasmic reticulum"/>
    <property type="evidence" value="ECO:0007669"/>
    <property type="project" value="UniProtKB-SubCell"/>
</dbReference>
<dbReference type="GO" id="GO:0003724">
    <property type="term" value="F:RNA helicase activity"/>
    <property type="evidence" value="ECO:0007669"/>
    <property type="project" value="TreeGrafter"/>
</dbReference>
<dbReference type="GO" id="GO:0016020">
    <property type="term" value="C:membrane"/>
    <property type="evidence" value="ECO:0007669"/>
    <property type="project" value="UniProtKB-SubCell"/>
</dbReference>
<evidence type="ECO:0000256" key="4">
    <source>
        <dbReference type="ARBA" id="ARBA00022824"/>
    </source>
</evidence>
<dbReference type="SMR" id="A0A498J1Q7"/>
<dbReference type="Gene3D" id="2.60.40.150">
    <property type="entry name" value="C2 domain"/>
    <property type="match status" value="1"/>
</dbReference>
<dbReference type="Gene3D" id="1.10.150.20">
    <property type="entry name" value="5' to 3' exonuclease, C-terminal subdomain"/>
    <property type="match status" value="1"/>
</dbReference>
<evidence type="ECO:0000256" key="3">
    <source>
        <dbReference type="ARBA" id="ARBA00022692"/>
    </source>
</evidence>
<comment type="subcellular location">
    <subcellularLocation>
        <location evidence="2">Endoplasmic reticulum</location>
    </subcellularLocation>
    <subcellularLocation>
        <location evidence="1">Membrane</location>
        <topology evidence="1">Multi-pass membrane protein</topology>
    </subcellularLocation>
</comment>
<dbReference type="STRING" id="3750.A0A498J1Q7"/>
<dbReference type="EMBL" id="RDQH01000335">
    <property type="protein sequence ID" value="RXH89649.1"/>
    <property type="molecule type" value="Genomic_DNA"/>
</dbReference>
<dbReference type="InterPro" id="IPR035892">
    <property type="entry name" value="C2_domain_sf"/>
</dbReference>
<dbReference type="Proteomes" id="UP000290289">
    <property type="component" value="Chromosome 9"/>
</dbReference>